<keyword evidence="3" id="KW-1185">Reference proteome</keyword>
<dbReference type="PRINTS" id="PR00081">
    <property type="entry name" value="GDHRDH"/>
</dbReference>
<dbReference type="PANTHER" id="PTHR42879">
    <property type="entry name" value="3-OXOACYL-(ACYL-CARRIER-PROTEIN) REDUCTASE"/>
    <property type="match status" value="1"/>
</dbReference>
<sequence length="262" mass="27042">MTPPDSLSCLVTGAGGDIGRAITARLLAGGHRVAALDISVPALARLAAAHPEQPRLLTAHADIRDLASIRAALEASEAALGPPDVLINNAGGVTAPTLRATSEADWLADIELNLNGPFRCIHAVAEGFVARGRGTILNVASVNGLGVFGHPGYSVAKAGLIHLTRFCATEYGRHGIRSVALCPGTVRTQAWEARRAAQPGILEEAMQWYPSRDISTPDDVAAAIEALLNPSLRLMNGAVITLDGGLTAGSDLLASAFTGTPL</sequence>
<dbReference type="Proteomes" id="UP000557688">
    <property type="component" value="Unassembled WGS sequence"/>
</dbReference>
<evidence type="ECO:0000256" key="1">
    <source>
        <dbReference type="ARBA" id="ARBA00006484"/>
    </source>
</evidence>
<dbReference type="InterPro" id="IPR002347">
    <property type="entry name" value="SDR_fam"/>
</dbReference>
<dbReference type="PANTHER" id="PTHR42879:SF2">
    <property type="entry name" value="3-OXOACYL-[ACYL-CARRIER-PROTEIN] REDUCTASE FABG"/>
    <property type="match status" value="1"/>
</dbReference>
<accession>A0A839UY69</accession>
<gene>
    <name evidence="2" type="ORF">FHR90_000888</name>
</gene>
<evidence type="ECO:0000313" key="2">
    <source>
        <dbReference type="EMBL" id="MBB3173070.1"/>
    </source>
</evidence>
<dbReference type="PRINTS" id="PR00080">
    <property type="entry name" value="SDRFAMILY"/>
</dbReference>
<dbReference type="InterPro" id="IPR036291">
    <property type="entry name" value="NAD(P)-bd_dom_sf"/>
</dbReference>
<dbReference type="SUPFAM" id="SSF51735">
    <property type="entry name" value="NAD(P)-binding Rossmann-fold domains"/>
    <property type="match status" value="1"/>
</dbReference>
<evidence type="ECO:0000313" key="3">
    <source>
        <dbReference type="Proteomes" id="UP000557688"/>
    </source>
</evidence>
<dbReference type="CDD" id="cd05233">
    <property type="entry name" value="SDR_c"/>
    <property type="match status" value="1"/>
</dbReference>
<organism evidence="2 3">
    <name type="scientific">Endobacter medicaginis</name>
    <dbReference type="NCBI Taxonomy" id="1181271"/>
    <lineage>
        <taxon>Bacteria</taxon>
        <taxon>Pseudomonadati</taxon>
        <taxon>Pseudomonadota</taxon>
        <taxon>Alphaproteobacteria</taxon>
        <taxon>Acetobacterales</taxon>
        <taxon>Acetobacteraceae</taxon>
        <taxon>Endobacter</taxon>
    </lineage>
</organism>
<reference evidence="2 3" key="1">
    <citation type="submission" date="2020-08" db="EMBL/GenBank/DDBJ databases">
        <title>Genomic Encyclopedia of Type Strains, Phase III (KMG-III): the genomes of soil and plant-associated and newly described type strains.</title>
        <authorList>
            <person name="Whitman W."/>
        </authorList>
    </citation>
    <scope>NUCLEOTIDE SEQUENCE [LARGE SCALE GENOMIC DNA]</scope>
    <source>
        <strain evidence="2 3">CECT 8088</strain>
    </source>
</reference>
<dbReference type="Pfam" id="PF13561">
    <property type="entry name" value="adh_short_C2"/>
    <property type="match status" value="1"/>
</dbReference>
<dbReference type="RefSeq" id="WP_183274822.1">
    <property type="nucleotide sequence ID" value="NZ_JACHXV010000003.1"/>
</dbReference>
<dbReference type="Gene3D" id="3.40.50.720">
    <property type="entry name" value="NAD(P)-binding Rossmann-like Domain"/>
    <property type="match status" value="1"/>
</dbReference>
<dbReference type="InterPro" id="IPR050259">
    <property type="entry name" value="SDR"/>
</dbReference>
<dbReference type="AlphaFoldDB" id="A0A839UY69"/>
<name>A0A839UY69_9PROT</name>
<dbReference type="EMBL" id="JACHXV010000003">
    <property type="protein sequence ID" value="MBB3173070.1"/>
    <property type="molecule type" value="Genomic_DNA"/>
</dbReference>
<comment type="similarity">
    <text evidence="1">Belongs to the short-chain dehydrogenases/reductases (SDR) family.</text>
</comment>
<protein>
    <submittedName>
        <fullName evidence="2">NAD(P)-dependent dehydrogenase (Short-subunit alcohol dehydrogenase family)</fullName>
    </submittedName>
</protein>
<proteinExistence type="inferred from homology"/>
<comment type="caution">
    <text evidence="2">The sequence shown here is derived from an EMBL/GenBank/DDBJ whole genome shotgun (WGS) entry which is preliminary data.</text>
</comment>